<dbReference type="EC" id="6.2.1.3" evidence="3"/>
<name>A0A9E6Y1I4_9ACTN</name>
<dbReference type="InterPro" id="IPR050237">
    <property type="entry name" value="ATP-dep_AMP-bd_enzyme"/>
</dbReference>
<dbReference type="InterPro" id="IPR045851">
    <property type="entry name" value="AMP-bd_C_sf"/>
</dbReference>
<dbReference type="InterPro" id="IPR020845">
    <property type="entry name" value="AMP-binding_CS"/>
</dbReference>
<dbReference type="PANTHER" id="PTHR43767:SF1">
    <property type="entry name" value="NONRIBOSOMAL PEPTIDE SYNTHASE PES1 (EUROFUNG)-RELATED"/>
    <property type="match status" value="1"/>
</dbReference>
<dbReference type="InterPro" id="IPR000873">
    <property type="entry name" value="AMP-dep_synth/lig_dom"/>
</dbReference>
<accession>A0A9E6Y1I4</accession>
<dbReference type="EMBL" id="CP087164">
    <property type="protein sequence ID" value="UGS38215.1"/>
    <property type="molecule type" value="Genomic_DNA"/>
</dbReference>
<dbReference type="SUPFAM" id="SSF56801">
    <property type="entry name" value="Acetyl-CoA synthetase-like"/>
    <property type="match status" value="1"/>
</dbReference>
<dbReference type="RefSeq" id="WP_259312245.1">
    <property type="nucleotide sequence ID" value="NZ_CP087164.1"/>
</dbReference>
<dbReference type="AlphaFoldDB" id="A0A9E6Y1I4"/>
<feature type="domain" description="AMP-dependent synthetase/ligase" evidence="1">
    <location>
        <begin position="7"/>
        <end position="371"/>
    </location>
</feature>
<dbReference type="PROSITE" id="PS00455">
    <property type="entry name" value="AMP_BINDING"/>
    <property type="match status" value="1"/>
</dbReference>
<reference evidence="3" key="1">
    <citation type="journal article" date="2022" name="Int. J. Syst. Evol. Microbiol.">
        <title>Pseudomonas aegrilactucae sp. nov. and Pseudomonas morbosilactucae sp. nov., pathogens causing bacterial rot of lettuce in Japan.</title>
        <authorList>
            <person name="Sawada H."/>
            <person name="Fujikawa T."/>
            <person name="Satou M."/>
        </authorList>
    </citation>
    <scope>NUCLEOTIDE SEQUENCE</scope>
    <source>
        <strain evidence="3">0166_1</strain>
    </source>
</reference>
<sequence length="511" mass="54326">MNVATLLQKAAATHPDGPAIVQADVTTTYDDWWCRVQRLAATLVERGVAPGDRVSLALFNSPAFLDTLFATWLAGGVVVPINTRLHPRELAYMVEHSDSRVLVYDHRLADGVAAVDLPDTTATMIVGGPSDEYEAVVASGPVFGVPVARGGDDLAWLFYTSGTTGRPKGAMVTCANLAFMAGRYTAEVTPVEPGDRVLHAGPLTHGSGLWALPLTAAGATHVLPSSPSFDAAELFGLIERHRVSNLVFISPTMLKMLLEAPEATSADCASLRFAAYGGAPIHPDDLRAAMDAWGPILCNLYGQGECPMTISMLTPSDHAEARATASRRLLSAGRPRAGIEVAVMDDAGGPVQTGETGEVCVRGPVVMRGYWSNAQATADAFRDGWYRTGDLGTLDEDGYLYLGDRLKELIISGGSNVYPRELEDVIGRLEGVREVAVVGVADRHWGESVVAVVVPTAPGAVTAEQVVGACRAELASYKKPRHVVFADRLPRSAYGKVLKRELTAELDLPDG</sequence>
<dbReference type="Gene3D" id="3.40.50.12780">
    <property type="entry name" value="N-terminal domain of ligase-like"/>
    <property type="match status" value="1"/>
</dbReference>
<dbReference type="PANTHER" id="PTHR43767">
    <property type="entry name" value="LONG-CHAIN-FATTY-ACID--COA LIGASE"/>
    <property type="match status" value="1"/>
</dbReference>
<feature type="domain" description="AMP-binding enzyme C-terminal" evidence="2">
    <location>
        <begin position="421"/>
        <end position="496"/>
    </location>
</feature>
<keyword evidence="4" id="KW-1185">Reference proteome</keyword>
<evidence type="ECO:0000313" key="4">
    <source>
        <dbReference type="Proteomes" id="UP001162834"/>
    </source>
</evidence>
<evidence type="ECO:0000313" key="3">
    <source>
        <dbReference type="EMBL" id="UGS38215.1"/>
    </source>
</evidence>
<dbReference type="Pfam" id="PF13193">
    <property type="entry name" value="AMP-binding_C"/>
    <property type="match status" value="1"/>
</dbReference>
<dbReference type="KEGG" id="sbae:DSM104329_04639"/>
<dbReference type="GO" id="GO:0004467">
    <property type="term" value="F:long-chain fatty acid-CoA ligase activity"/>
    <property type="evidence" value="ECO:0007669"/>
    <property type="project" value="UniProtKB-EC"/>
</dbReference>
<keyword evidence="3" id="KW-0436">Ligase</keyword>
<dbReference type="InterPro" id="IPR025110">
    <property type="entry name" value="AMP-bd_C"/>
</dbReference>
<dbReference type="Gene3D" id="3.30.300.30">
    <property type="match status" value="1"/>
</dbReference>
<proteinExistence type="predicted"/>
<evidence type="ECO:0000259" key="1">
    <source>
        <dbReference type="Pfam" id="PF00501"/>
    </source>
</evidence>
<organism evidence="3 4">
    <name type="scientific">Capillimicrobium parvum</name>
    <dbReference type="NCBI Taxonomy" id="2884022"/>
    <lineage>
        <taxon>Bacteria</taxon>
        <taxon>Bacillati</taxon>
        <taxon>Actinomycetota</taxon>
        <taxon>Thermoleophilia</taxon>
        <taxon>Solirubrobacterales</taxon>
        <taxon>Capillimicrobiaceae</taxon>
        <taxon>Capillimicrobium</taxon>
    </lineage>
</organism>
<dbReference type="InterPro" id="IPR042099">
    <property type="entry name" value="ANL_N_sf"/>
</dbReference>
<evidence type="ECO:0000259" key="2">
    <source>
        <dbReference type="Pfam" id="PF13193"/>
    </source>
</evidence>
<protein>
    <submittedName>
        <fullName evidence="3">Long-chain-fatty-acid--CoA ligase FadD13</fullName>
        <ecNumber evidence="3">6.2.1.3</ecNumber>
    </submittedName>
</protein>
<dbReference type="Proteomes" id="UP001162834">
    <property type="component" value="Chromosome"/>
</dbReference>
<dbReference type="Pfam" id="PF00501">
    <property type="entry name" value="AMP-binding"/>
    <property type="match status" value="1"/>
</dbReference>
<gene>
    <name evidence="3" type="ORF">DSM104329_04639</name>
</gene>